<keyword evidence="2 4" id="KW-0694">RNA-binding</keyword>
<feature type="non-terminal residue" evidence="7">
    <location>
        <position position="187"/>
    </location>
</feature>
<dbReference type="GO" id="GO:0006396">
    <property type="term" value="P:RNA processing"/>
    <property type="evidence" value="ECO:0007669"/>
    <property type="project" value="InterPro"/>
</dbReference>
<dbReference type="Gene3D" id="3.30.70.330">
    <property type="match status" value="1"/>
</dbReference>
<dbReference type="eggNOG" id="KOG0118">
    <property type="taxonomic scope" value="Eukaryota"/>
</dbReference>
<dbReference type="EMBL" id="JH992990">
    <property type="protein sequence ID" value="EKX47340.1"/>
    <property type="molecule type" value="Genomic_DNA"/>
</dbReference>
<dbReference type="PANTHER" id="PTHR22792">
    <property type="entry name" value="LUPUS LA PROTEIN-RELATED"/>
    <property type="match status" value="1"/>
</dbReference>
<reference evidence="8" key="3">
    <citation type="submission" date="2015-06" db="UniProtKB">
        <authorList>
            <consortium name="EnsemblProtists"/>
        </authorList>
    </citation>
    <scope>IDENTIFICATION</scope>
</reference>
<comment type="subcellular location">
    <subcellularLocation>
        <location evidence="1">Nucleus</location>
    </subcellularLocation>
</comment>
<dbReference type="AlphaFoldDB" id="L1JGX9"/>
<dbReference type="InterPro" id="IPR045180">
    <property type="entry name" value="La_dom_prot"/>
</dbReference>
<evidence type="ECO:0000313" key="8">
    <source>
        <dbReference type="EnsemblProtists" id="EKX47340"/>
    </source>
</evidence>
<dbReference type="CDD" id="cd07323">
    <property type="entry name" value="LAM"/>
    <property type="match status" value="1"/>
</dbReference>
<dbReference type="Pfam" id="PF00076">
    <property type="entry name" value="RRM_1"/>
    <property type="match status" value="1"/>
</dbReference>
<dbReference type="HOGENOM" id="CLU_043291_1_1_1"/>
<gene>
    <name evidence="7" type="ORF">GUITHDRAFT_54382</name>
</gene>
<dbReference type="PANTHER" id="PTHR22792:SF140">
    <property type="entry name" value="ACHILLES, ISOFORM A"/>
    <property type="match status" value="1"/>
</dbReference>
<dbReference type="PROSITE" id="PS50102">
    <property type="entry name" value="RRM"/>
    <property type="match status" value="1"/>
</dbReference>
<keyword evidence="9" id="KW-1185">Reference proteome</keyword>
<feature type="domain" description="HTH La-type RNA-binding" evidence="6">
    <location>
        <begin position="1"/>
        <end position="83"/>
    </location>
</feature>
<dbReference type="PROSITE" id="PS50961">
    <property type="entry name" value="HTH_LA"/>
    <property type="match status" value="1"/>
</dbReference>
<dbReference type="Gene3D" id="1.10.10.10">
    <property type="entry name" value="Winged helix-like DNA-binding domain superfamily/Winged helix DNA-binding domain"/>
    <property type="match status" value="1"/>
</dbReference>
<evidence type="ECO:0000313" key="7">
    <source>
        <dbReference type="EMBL" id="EKX47340.1"/>
    </source>
</evidence>
<dbReference type="GeneID" id="17303953"/>
<evidence type="ECO:0000256" key="4">
    <source>
        <dbReference type="PROSITE-ProRule" id="PRU00332"/>
    </source>
</evidence>
<proteinExistence type="predicted"/>
<dbReference type="SUPFAM" id="SSF54928">
    <property type="entry name" value="RNA-binding domain, RBD"/>
    <property type="match status" value="1"/>
</dbReference>
<dbReference type="GO" id="GO:1990904">
    <property type="term" value="C:ribonucleoprotein complex"/>
    <property type="evidence" value="ECO:0007669"/>
    <property type="project" value="InterPro"/>
</dbReference>
<dbReference type="InterPro" id="IPR000504">
    <property type="entry name" value="RRM_dom"/>
</dbReference>
<dbReference type="InterPro" id="IPR006630">
    <property type="entry name" value="La_HTH"/>
</dbReference>
<dbReference type="OrthoDB" id="439993at2759"/>
<dbReference type="InterPro" id="IPR036390">
    <property type="entry name" value="WH_DNA-bd_sf"/>
</dbReference>
<dbReference type="Proteomes" id="UP000011087">
    <property type="component" value="Unassembled WGS sequence"/>
</dbReference>
<organism evidence="7">
    <name type="scientific">Guillardia theta (strain CCMP2712)</name>
    <name type="common">Cryptophyte</name>
    <dbReference type="NCBI Taxonomy" id="905079"/>
    <lineage>
        <taxon>Eukaryota</taxon>
        <taxon>Cryptophyceae</taxon>
        <taxon>Pyrenomonadales</taxon>
        <taxon>Geminigeraceae</taxon>
        <taxon>Guillardia</taxon>
    </lineage>
</organism>
<evidence type="ECO:0000256" key="1">
    <source>
        <dbReference type="ARBA" id="ARBA00004123"/>
    </source>
</evidence>
<evidence type="ECO:0000256" key="3">
    <source>
        <dbReference type="ARBA" id="ARBA00023242"/>
    </source>
</evidence>
<dbReference type="Pfam" id="PF05383">
    <property type="entry name" value="La"/>
    <property type="match status" value="1"/>
</dbReference>
<dbReference type="GO" id="GO:0003729">
    <property type="term" value="F:mRNA binding"/>
    <property type="evidence" value="ECO:0007669"/>
    <property type="project" value="TreeGrafter"/>
</dbReference>
<reference evidence="7 9" key="1">
    <citation type="journal article" date="2012" name="Nature">
        <title>Algal genomes reveal evolutionary mosaicism and the fate of nucleomorphs.</title>
        <authorList>
            <consortium name="DOE Joint Genome Institute"/>
            <person name="Curtis B.A."/>
            <person name="Tanifuji G."/>
            <person name="Burki F."/>
            <person name="Gruber A."/>
            <person name="Irimia M."/>
            <person name="Maruyama S."/>
            <person name="Arias M.C."/>
            <person name="Ball S.G."/>
            <person name="Gile G.H."/>
            <person name="Hirakawa Y."/>
            <person name="Hopkins J.F."/>
            <person name="Kuo A."/>
            <person name="Rensing S.A."/>
            <person name="Schmutz J."/>
            <person name="Symeonidi A."/>
            <person name="Elias M."/>
            <person name="Eveleigh R.J."/>
            <person name="Herman E.K."/>
            <person name="Klute M.J."/>
            <person name="Nakayama T."/>
            <person name="Obornik M."/>
            <person name="Reyes-Prieto A."/>
            <person name="Armbrust E.V."/>
            <person name="Aves S.J."/>
            <person name="Beiko R.G."/>
            <person name="Coutinho P."/>
            <person name="Dacks J.B."/>
            <person name="Durnford D.G."/>
            <person name="Fast N.M."/>
            <person name="Green B.R."/>
            <person name="Grisdale C.J."/>
            <person name="Hempel F."/>
            <person name="Henrissat B."/>
            <person name="Hoppner M.P."/>
            <person name="Ishida K."/>
            <person name="Kim E."/>
            <person name="Koreny L."/>
            <person name="Kroth P.G."/>
            <person name="Liu Y."/>
            <person name="Malik S.B."/>
            <person name="Maier U.G."/>
            <person name="McRose D."/>
            <person name="Mock T."/>
            <person name="Neilson J.A."/>
            <person name="Onodera N.T."/>
            <person name="Poole A.M."/>
            <person name="Pritham E.J."/>
            <person name="Richards T.A."/>
            <person name="Rocap G."/>
            <person name="Roy S.W."/>
            <person name="Sarai C."/>
            <person name="Schaack S."/>
            <person name="Shirato S."/>
            <person name="Slamovits C.H."/>
            <person name="Spencer D.F."/>
            <person name="Suzuki S."/>
            <person name="Worden A.Z."/>
            <person name="Zauner S."/>
            <person name="Barry K."/>
            <person name="Bell C."/>
            <person name="Bharti A.K."/>
            <person name="Crow J.A."/>
            <person name="Grimwood J."/>
            <person name="Kramer R."/>
            <person name="Lindquist E."/>
            <person name="Lucas S."/>
            <person name="Salamov A."/>
            <person name="McFadden G.I."/>
            <person name="Lane C.E."/>
            <person name="Keeling P.J."/>
            <person name="Gray M.W."/>
            <person name="Grigoriev I.V."/>
            <person name="Archibald J.M."/>
        </authorList>
    </citation>
    <scope>NUCLEOTIDE SEQUENCE</scope>
    <source>
        <strain evidence="7 9">CCMP2712</strain>
    </source>
</reference>
<dbReference type="InterPro" id="IPR002344">
    <property type="entry name" value="Lupus_La"/>
</dbReference>
<dbReference type="SMART" id="SM00360">
    <property type="entry name" value="RRM"/>
    <property type="match status" value="1"/>
</dbReference>
<evidence type="ECO:0008006" key="10">
    <source>
        <dbReference type="Google" id="ProtNLM"/>
    </source>
</evidence>
<evidence type="ECO:0000256" key="2">
    <source>
        <dbReference type="ARBA" id="ARBA00022884"/>
    </source>
</evidence>
<evidence type="ECO:0000259" key="5">
    <source>
        <dbReference type="PROSITE" id="PS50102"/>
    </source>
</evidence>
<evidence type="ECO:0000313" key="9">
    <source>
        <dbReference type="Proteomes" id="UP000011087"/>
    </source>
</evidence>
<dbReference type="RefSeq" id="XP_005834320.1">
    <property type="nucleotide sequence ID" value="XM_005834263.1"/>
</dbReference>
<feature type="non-terminal residue" evidence="7">
    <location>
        <position position="1"/>
    </location>
</feature>
<name>L1JGX9_GUITC</name>
<evidence type="ECO:0000259" key="6">
    <source>
        <dbReference type="PROSITE" id="PS50961"/>
    </source>
</evidence>
<dbReference type="PRINTS" id="PR00302">
    <property type="entry name" value="LUPUSLA"/>
</dbReference>
<accession>L1JGX9</accession>
<dbReference type="STRING" id="905079.L1JGX9"/>
<reference evidence="9" key="2">
    <citation type="submission" date="2012-11" db="EMBL/GenBank/DDBJ databases">
        <authorList>
            <person name="Kuo A."/>
            <person name="Curtis B.A."/>
            <person name="Tanifuji G."/>
            <person name="Burki F."/>
            <person name="Gruber A."/>
            <person name="Irimia M."/>
            <person name="Maruyama S."/>
            <person name="Arias M.C."/>
            <person name="Ball S.G."/>
            <person name="Gile G.H."/>
            <person name="Hirakawa Y."/>
            <person name="Hopkins J.F."/>
            <person name="Rensing S.A."/>
            <person name="Schmutz J."/>
            <person name="Symeonidi A."/>
            <person name="Elias M."/>
            <person name="Eveleigh R.J."/>
            <person name="Herman E.K."/>
            <person name="Klute M.J."/>
            <person name="Nakayama T."/>
            <person name="Obornik M."/>
            <person name="Reyes-Prieto A."/>
            <person name="Armbrust E.V."/>
            <person name="Aves S.J."/>
            <person name="Beiko R.G."/>
            <person name="Coutinho P."/>
            <person name="Dacks J.B."/>
            <person name="Durnford D.G."/>
            <person name="Fast N.M."/>
            <person name="Green B.R."/>
            <person name="Grisdale C."/>
            <person name="Hempe F."/>
            <person name="Henrissat B."/>
            <person name="Hoppner M.P."/>
            <person name="Ishida K.-I."/>
            <person name="Kim E."/>
            <person name="Koreny L."/>
            <person name="Kroth P.G."/>
            <person name="Liu Y."/>
            <person name="Malik S.-B."/>
            <person name="Maier U.G."/>
            <person name="McRose D."/>
            <person name="Mock T."/>
            <person name="Neilson J.A."/>
            <person name="Onodera N.T."/>
            <person name="Poole A.M."/>
            <person name="Pritham E.J."/>
            <person name="Richards T.A."/>
            <person name="Rocap G."/>
            <person name="Roy S.W."/>
            <person name="Sarai C."/>
            <person name="Schaack S."/>
            <person name="Shirato S."/>
            <person name="Slamovits C.H."/>
            <person name="Spencer D.F."/>
            <person name="Suzuki S."/>
            <person name="Worden A.Z."/>
            <person name="Zauner S."/>
            <person name="Barry K."/>
            <person name="Bell C."/>
            <person name="Bharti A.K."/>
            <person name="Crow J.A."/>
            <person name="Grimwood J."/>
            <person name="Kramer R."/>
            <person name="Lindquist E."/>
            <person name="Lucas S."/>
            <person name="Salamov A."/>
            <person name="McFadden G.I."/>
            <person name="Lane C.E."/>
            <person name="Keeling P.J."/>
            <person name="Gray M.W."/>
            <person name="Grigoriev I.V."/>
            <person name="Archibald J.M."/>
        </authorList>
    </citation>
    <scope>NUCLEOTIDE SEQUENCE</scope>
    <source>
        <strain evidence="9">CCMP2712</strain>
    </source>
</reference>
<dbReference type="KEGG" id="gtt:GUITHDRAFT_54382"/>
<dbReference type="EnsemblProtists" id="EKX47340">
    <property type="protein sequence ID" value="EKX47340"/>
    <property type="gene ID" value="GUITHDRAFT_54382"/>
</dbReference>
<dbReference type="SMART" id="SM00715">
    <property type="entry name" value="LA"/>
    <property type="match status" value="1"/>
</dbReference>
<dbReference type="PaxDb" id="55529-EKX47340"/>
<protein>
    <recommendedName>
        <fullName evidence="10">HTH La-type RNA-binding domain-containing protein</fullName>
    </recommendedName>
</protein>
<dbReference type="InterPro" id="IPR035979">
    <property type="entry name" value="RBD_domain_sf"/>
</dbReference>
<feature type="domain" description="RRM" evidence="5">
    <location>
        <begin position="88"/>
        <end position="178"/>
    </location>
</feature>
<keyword evidence="3" id="KW-0539">Nucleus</keyword>
<dbReference type="InterPro" id="IPR012677">
    <property type="entry name" value="Nucleotide-bd_a/b_plait_sf"/>
</dbReference>
<dbReference type="GO" id="GO:0005634">
    <property type="term" value="C:nucleus"/>
    <property type="evidence" value="ECO:0007669"/>
    <property type="project" value="UniProtKB-SubCell"/>
</dbReference>
<dbReference type="SUPFAM" id="SSF46785">
    <property type="entry name" value="Winged helix' DNA-binding domain"/>
    <property type="match status" value="1"/>
</dbReference>
<dbReference type="InterPro" id="IPR036388">
    <property type="entry name" value="WH-like_DNA-bd_sf"/>
</dbReference>
<sequence>KIKKQIEFYFCDSNLPKDRFLLSKTKETPEGWVSLELIASFKKMRELGATTSKLAVAAAASDFLEVDQEVTRVRRTTPLPETDVTIPRSLHAKEFPGDTGIEQLESFFSGYGTVLSVRLLKADKKANADSDTAPISAFIEFSSKEEAEAICQKEISFANAKLEMVSKEEYLKQNPSASSENEKAKDG</sequence>
<dbReference type="OMA" id="WTFIMDI"/>